<evidence type="ECO:0000256" key="6">
    <source>
        <dbReference type="ARBA" id="ARBA00022892"/>
    </source>
</evidence>
<keyword evidence="10 11" id="KW-0968">Cytoplasmic vesicle</keyword>
<dbReference type="SUPFAM" id="SSF48452">
    <property type="entry name" value="TPR-like"/>
    <property type="match status" value="1"/>
</dbReference>
<evidence type="ECO:0000313" key="13">
    <source>
        <dbReference type="Proteomes" id="UP000700596"/>
    </source>
</evidence>
<comment type="similarity">
    <text evidence="3 11">Belongs to the COPE family.</text>
</comment>
<evidence type="ECO:0000256" key="1">
    <source>
        <dbReference type="ARBA" id="ARBA00004255"/>
    </source>
</evidence>
<dbReference type="GO" id="GO:0015031">
    <property type="term" value="P:protein transport"/>
    <property type="evidence" value="ECO:0007669"/>
    <property type="project" value="UniProtKB-UniRule"/>
</dbReference>
<dbReference type="Gene3D" id="1.25.40.10">
    <property type="entry name" value="Tetratricopeptide repeat domain"/>
    <property type="match status" value="1"/>
</dbReference>
<dbReference type="InterPro" id="IPR006822">
    <property type="entry name" value="Coatomer_esu"/>
</dbReference>
<dbReference type="GO" id="GO:0000139">
    <property type="term" value="C:Golgi membrane"/>
    <property type="evidence" value="ECO:0007669"/>
    <property type="project" value="UniProtKB-SubCell"/>
</dbReference>
<dbReference type="PANTHER" id="PTHR10805">
    <property type="entry name" value="COATOMER SUBUNIT EPSILON"/>
    <property type="match status" value="1"/>
</dbReference>
<dbReference type="Proteomes" id="UP000700596">
    <property type="component" value="Unassembled WGS sequence"/>
</dbReference>
<sequence length="297" mass="32532">MSDPYSPEGELINIHTAFHAGAYQQVLDFDTTPFSAPNQTPARILKLRSRIALGQSPAVVKELASEKSPDLVAIRLLAEYEQGKDGVLEQVTKLVEQQGQENLTVQLVGGIVLDRAGETEKAIELLSKHQGSLDAVALIIQIHLQNNRADLAAKESQRARKWAQDSLLVNIAESWVGMREGGEKYQSAFYVFEELAQSSASQSSHSLVAQAVSELHLGRLPEAEAALDQAVKIDANSADTIANLVVLNTLLGKKEEAAALKKKLAEVDGKHSAVVDWREKKEEFERARAKYTPKFEA</sequence>
<dbReference type="EMBL" id="JAGMWT010000003">
    <property type="protein sequence ID" value="KAH7132345.1"/>
    <property type="molecule type" value="Genomic_DNA"/>
</dbReference>
<keyword evidence="9 11" id="KW-0472">Membrane</keyword>
<protein>
    <recommendedName>
        <fullName evidence="11">Coatomer subunit epsilon</fullName>
    </recommendedName>
</protein>
<comment type="function">
    <text evidence="11">The coatomer is a cytosolic protein complex that binds to dilysine motifs and reversibly associates with Golgi non-clathrin-coated vesicles, which further mediate biosynthetic protein transport from the ER, via the Golgi up to the trans Golgi network. The coatomer complex is required for budding from Golgi membranes, and is essential for the retrograde Golgi-to-ER transport of dilysine-tagged proteins.</text>
</comment>
<keyword evidence="6 11" id="KW-0931">ER-Golgi transport</keyword>
<proteinExistence type="inferred from homology"/>
<dbReference type="GO" id="GO:0006888">
    <property type="term" value="P:endoplasmic reticulum to Golgi vesicle-mediated transport"/>
    <property type="evidence" value="ECO:0007669"/>
    <property type="project" value="TreeGrafter"/>
</dbReference>
<organism evidence="12 13">
    <name type="scientific">Dendryphion nanum</name>
    <dbReference type="NCBI Taxonomy" id="256645"/>
    <lineage>
        <taxon>Eukaryota</taxon>
        <taxon>Fungi</taxon>
        <taxon>Dikarya</taxon>
        <taxon>Ascomycota</taxon>
        <taxon>Pezizomycotina</taxon>
        <taxon>Dothideomycetes</taxon>
        <taxon>Pleosporomycetidae</taxon>
        <taxon>Pleosporales</taxon>
        <taxon>Torulaceae</taxon>
        <taxon>Dendryphion</taxon>
    </lineage>
</organism>
<comment type="caution">
    <text evidence="12">The sequence shown here is derived from an EMBL/GenBank/DDBJ whole genome shotgun (WGS) entry which is preliminary data.</text>
</comment>
<evidence type="ECO:0000256" key="7">
    <source>
        <dbReference type="ARBA" id="ARBA00022927"/>
    </source>
</evidence>
<comment type="subcellular location">
    <subcellularLocation>
        <location evidence="2">Cytoplasmic vesicle</location>
        <location evidence="2">COPI-coated vesicle membrane</location>
        <topology evidence="2">Peripheral membrane protein</topology>
        <orientation evidence="2">Cytoplasmic side</orientation>
    </subcellularLocation>
    <subcellularLocation>
        <location evidence="1">Golgi apparatus membrane</location>
        <topology evidence="1">Peripheral membrane protein</topology>
        <orientation evidence="1">Cytoplasmic side</orientation>
    </subcellularLocation>
</comment>
<dbReference type="PIRSF" id="PIRSF016478">
    <property type="entry name" value="Coatomer_esu"/>
    <property type="match status" value="1"/>
</dbReference>
<dbReference type="PANTHER" id="PTHR10805:SF0">
    <property type="entry name" value="COATOMER SUBUNIT EPSILON"/>
    <property type="match status" value="1"/>
</dbReference>
<dbReference type="InterPro" id="IPR011990">
    <property type="entry name" value="TPR-like_helical_dom_sf"/>
</dbReference>
<dbReference type="GO" id="GO:0006891">
    <property type="term" value="P:intra-Golgi vesicle-mediated transport"/>
    <property type="evidence" value="ECO:0007669"/>
    <property type="project" value="TreeGrafter"/>
</dbReference>
<dbReference type="Pfam" id="PF04733">
    <property type="entry name" value="Coatomer_E"/>
    <property type="match status" value="1"/>
</dbReference>
<evidence type="ECO:0000256" key="2">
    <source>
        <dbReference type="ARBA" id="ARBA00004347"/>
    </source>
</evidence>
<dbReference type="OrthoDB" id="310217at2759"/>
<evidence type="ECO:0000313" key="12">
    <source>
        <dbReference type="EMBL" id="KAH7132345.1"/>
    </source>
</evidence>
<keyword evidence="5 11" id="KW-0963">Cytoplasm</keyword>
<dbReference type="GO" id="GO:0006890">
    <property type="term" value="P:retrograde vesicle-mediated transport, Golgi to endoplasmic reticulum"/>
    <property type="evidence" value="ECO:0007669"/>
    <property type="project" value="UniProtKB-UniRule"/>
</dbReference>
<evidence type="ECO:0000256" key="10">
    <source>
        <dbReference type="ARBA" id="ARBA00023329"/>
    </source>
</evidence>
<dbReference type="GO" id="GO:0005198">
    <property type="term" value="F:structural molecule activity"/>
    <property type="evidence" value="ECO:0007669"/>
    <property type="project" value="UniProtKB-UniRule"/>
</dbReference>
<accession>A0A9P9E5L1</accession>
<keyword evidence="4 11" id="KW-0813">Transport</keyword>
<evidence type="ECO:0000256" key="3">
    <source>
        <dbReference type="ARBA" id="ARBA00008827"/>
    </source>
</evidence>
<dbReference type="AlphaFoldDB" id="A0A9P9E5L1"/>
<evidence type="ECO:0000256" key="5">
    <source>
        <dbReference type="ARBA" id="ARBA00022490"/>
    </source>
</evidence>
<keyword evidence="8 11" id="KW-0333">Golgi apparatus</keyword>
<evidence type="ECO:0000256" key="8">
    <source>
        <dbReference type="ARBA" id="ARBA00023034"/>
    </source>
</evidence>
<keyword evidence="7 11" id="KW-0653">Protein transport</keyword>
<gene>
    <name evidence="12" type="ORF">B0J11DRAFT_521453</name>
</gene>
<evidence type="ECO:0000256" key="4">
    <source>
        <dbReference type="ARBA" id="ARBA00022448"/>
    </source>
</evidence>
<evidence type="ECO:0000256" key="11">
    <source>
        <dbReference type="PIRNR" id="PIRNR016478"/>
    </source>
</evidence>
<dbReference type="GO" id="GO:0030126">
    <property type="term" value="C:COPI vesicle coat"/>
    <property type="evidence" value="ECO:0007669"/>
    <property type="project" value="TreeGrafter"/>
</dbReference>
<name>A0A9P9E5L1_9PLEO</name>
<reference evidence="12" key="1">
    <citation type="journal article" date="2021" name="Nat. Commun.">
        <title>Genetic determinants of endophytism in the Arabidopsis root mycobiome.</title>
        <authorList>
            <person name="Mesny F."/>
            <person name="Miyauchi S."/>
            <person name="Thiergart T."/>
            <person name="Pickel B."/>
            <person name="Atanasova L."/>
            <person name="Karlsson M."/>
            <person name="Huettel B."/>
            <person name="Barry K.W."/>
            <person name="Haridas S."/>
            <person name="Chen C."/>
            <person name="Bauer D."/>
            <person name="Andreopoulos W."/>
            <person name="Pangilinan J."/>
            <person name="LaButti K."/>
            <person name="Riley R."/>
            <person name="Lipzen A."/>
            <person name="Clum A."/>
            <person name="Drula E."/>
            <person name="Henrissat B."/>
            <person name="Kohler A."/>
            <person name="Grigoriev I.V."/>
            <person name="Martin F.M."/>
            <person name="Hacquard S."/>
        </authorList>
    </citation>
    <scope>NUCLEOTIDE SEQUENCE</scope>
    <source>
        <strain evidence="12">MPI-CAGE-CH-0243</strain>
    </source>
</reference>
<evidence type="ECO:0000256" key="9">
    <source>
        <dbReference type="ARBA" id="ARBA00023136"/>
    </source>
</evidence>
<keyword evidence="13" id="KW-1185">Reference proteome</keyword>